<evidence type="ECO:0000256" key="2">
    <source>
        <dbReference type="SAM" id="MobiDB-lite"/>
    </source>
</evidence>
<keyword evidence="5" id="KW-1185">Reference proteome</keyword>
<comment type="caution">
    <text evidence="4">The sequence shown here is derived from an EMBL/GenBank/DDBJ whole genome shotgun (WGS) entry which is preliminary data.</text>
</comment>
<keyword evidence="4" id="KW-0969">Cilium</keyword>
<dbReference type="InterPro" id="IPR001444">
    <property type="entry name" value="Flag_bb_rod_N"/>
</dbReference>
<proteinExistence type="predicted"/>
<accession>A0ABQ5LP02</accession>
<reference evidence="4" key="1">
    <citation type="journal article" date="2023" name="Int. J. Syst. Evol. Microbiol.">
        <title>Sinisalibacter aestuarii sp. nov., isolated from estuarine sediment of the Arakawa River.</title>
        <authorList>
            <person name="Arafat S.T."/>
            <person name="Hirano S."/>
            <person name="Sato A."/>
            <person name="Takeuchi K."/>
            <person name="Yasuda T."/>
            <person name="Terahara T."/>
            <person name="Hamada M."/>
            <person name="Kobayashi T."/>
        </authorList>
    </citation>
    <scope>NUCLEOTIDE SEQUENCE</scope>
    <source>
        <strain evidence="4">B-399</strain>
    </source>
</reference>
<evidence type="ECO:0000259" key="3">
    <source>
        <dbReference type="Pfam" id="PF00460"/>
    </source>
</evidence>
<evidence type="ECO:0000256" key="1">
    <source>
        <dbReference type="ARBA" id="ARBA00004117"/>
    </source>
</evidence>
<evidence type="ECO:0000313" key="5">
    <source>
        <dbReference type="Proteomes" id="UP001144205"/>
    </source>
</evidence>
<feature type="compositionally biased region" description="Basic and acidic residues" evidence="2">
    <location>
        <begin position="62"/>
        <end position="73"/>
    </location>
</feature>
<gene>
    <name evidence="4" type="ORF">STA1M1_05620</name>
</gene>
<name>A0ABQ5LP02_9RHOB</name>
<dbReference type="NCBIfam" id="NF009270">
    <property type="entry name" value="PRK12627.1"/>
    <property type="match status" value="1"/>
</dbReference>
<dbReference type="Proteomes" id="UP001144205">
    <property type="component" value="Unassembled WGS sequence"/>
</dbReference>
<feature type="domain" description="Flagellar basal body rod protein N-terminal" evidence="3">
    <location>
        <begin position="19"/>
        <end position="38"/>
    </location>
</feature>
<protein>
    <submittedName>
        <fullName evidence="4">Flagellar biosynthesis protein FlgB</fullName>
    </submittedName>
</protein>
<keyword evidence="4" id="KW-0282">Flagellum</keyword>
<dbReference type="EMBL" id="BROH01000001">
    <property type="protein sequence ID" value="GKY86693.1"/>
    <property type="molecule type" value="Genomic_DNA"/>
</dbReference>
<organism evidence="4 5">
    <name type="scientific">Sinisalibacter aestuarii</name>
    <dbReference type="NCBI Taxonomy" id="2949426"/>
    <lineage>
        <taxon>Bacteria</taxon>
        <taxon>Pseudomonadati</taxon>
        <taxon>Pseudomonadota</taxon>
        <taxon>Alphaproteobacteria</taxon>
        <taxon>Rhodobacterales</taxon>
        <taxon>Roseobacteraceae</taxon>
        <taxon>Sinisalibacter</taxon>
    </lineage>
</organism>
<sequence length="130" mass="13702">MFENLGIFSMAQAMATHSAARQAVIAGNVANADTPGYRARDLASFGETFRANATGALHATRPGHDLTRPDEPARQAQAVHRPNAAAPNGNTVSLEQEMFAAAEAKGEHDRALAIYRSAMTILRSSVGGRG</sequence>
<comment type="subcellular location">
    <subcellularLocation>
        <location evidence="1">Bacterial flagellum basal body</location>
    </subcellularLocation>
</comment>
<keyword evidence="4" id="KW-0966">Cell projection</keyword>
<dbReference type="Pfam" id="PF00460">
    <property type="entry name" value="Flg_bb_rod"/>
    <property type="match status" value="1"/>
</dbReference>
<feature type="region of interest" description="Disordered" evidence="2">
    <location>
        <begin position="55"/>
        <end position="75"/>
    </location>
</feature>
<evidence type="ECO:0000313" key="4">
    <source>
        <dbReference type="EMBL" id="GKY86693.1"/>
    </source>
</evidence>
<dbReference type="RefSeq" id="WP_281840651.1">
    <property type="nucleotide sequence ID" value="NZ_BROH01000001.1"/>
</dbReference>